<dbReference type="AlphaFoldDB" id="A0ABD1APD1"/>
<evidence type="ECO:0000256" key="4">
    <source>
        <dbReference type="ARBA" id="ARBA00023125"/>
    </source>
</evidence>
<dbReference type="Pfam" id="PF02362">
    <property type="entry name" value="B3"/>
    <property type="match status" value="1"/>
</dbReference>
<comment type="subcellular location">
    <subcellularLocation>
        <location evidence="1 8">Nucleus</location>
    </subcellularLocation>
</comment>
<comment type="caution">
    <text evidence="12">The sequence shown here is derived from an EMBL/GenBank/DDBJ whole genome shotgun (WGS) entry which is preliminary data.</text>
</comment>
<keyword evidence="7 8" id="KW-0927">Auxin signaling pathway</keyword>
<keyword evidence="5 8" id="KW-0804">Transcription</keyword>
<feature type="domain" description="PB1" evidence="11">
    <location>
        <begin position="643"/>
        <end position="725"/>
    </location>
</feature>
<evidence type="ECO:0000313" key="12">
    <source>
        <dbReference type="EMBL" id="KAL1208607.1"/>
    </source>
</evidence>
<dbReference type="PANTHER" id="PTHR31384">
    <property type="entry name" value="AUXIN RESPONSE FACTOR 4-RELATED"/>
    <property type="match status" value="1"/>
</dbReference>
<evidence type="ECO:0000256" key="3">
    <source>
        <dbReference type="ARBA" id="ARBA00023015"/>
    </source>
</evidence>
<proteinExistence type="inferred from homology"/>
<evidence type="ECO:0000256" key="7">
    <source>
        <dbReference type="ARBA" id="ARBA00023294"/>
    </source>
</evidence>
<name>A0ABD1APD1_CARAN</name>
<feature type="region of interest" description="Disordered" evidence="9">
    <location>
        <begin position="413"/>
        <end position="436"/>
    </location>
</feature>
<dbReference type="InterPro" id="IPR044835">
    <property type="entry name" value="ARF_plant"/>
</dbReference>
<dbReference type="Gene3D" id="3.10.20.90">
    <property type="entry name" value="Phosphatidylinositol 3-kinase Catalytic Subunit, Chain A, domain 1"/>
    <property type="match status" value="1"/>
</dbReference>
<dbReference type="FunFam" id="3.10.20.90:FF:000047">
    <property type="entry name" value="Auxin response factor"/>
    <property type="match status" value="1"/>
</dbReference>
<evidence type="ECO:0000256" key="5">
    <source>
        <dbReference type="ARBA" id="ARBA00023163"/>
    </source>
</evidence>
<dbReference type="SUPFAM" id="SSF54277">
    <property type="entry name" value="CAD &amp; PB1 domains"/>
    <property type="match status" value="1"/>
</dbReference>
<feature type="region of interest" description="Disordered" evidence="9">
    <location>
        <begin position="12"/>
        <end position="54"/>
    </location>
</feature>
<evidence type="ECO:0000313" key="13">
    <source>
        <dbReference type="Proteomes" id="UP001558713"/>
    </source>
</evidence>
<dbReference type="SUPFAM" id="SSF101936">
    <property type="entry name" value="DNA-binding pseudobarrel domain"/>
    <property type="match status" value="1"/>
</dbReference>
<protein>
    <recommendedName>
        <fullName evidence="8">Auxin response factor</fullName>
    </recommendedName>
</protein>
<dbReference type="GO" id="GO:0009734">
    <property type="term" value="P:auxin-activated signaling pathway"/>
    <property type="evidence" value="ECO:0007669"/>
    <property type="project" value="UniProtKB-KW"/>
</dbReference>
<evidence type="ECO:0000256" key="9">
    <source>
        <dbReference type="SAM" id="MobiDB-lite"/>
    </source>
</evidence>
<keyword evidence="13" id="KW-1185">Reference proteome</keyword>
<dbReference type="InterPro" id="IPR010525">
    <property type="entry name" value="ARF_dom"/>
</dbReference>
<dbReference type="FunFam" id="2.40.330.10:FF:000001">
    <property type="entry name" value="Auxin response factor"/>
    <property type="match status" value="1"/>
</dbReference>
<dbReference type="FunFam" id="2.30.30.1040:FF:000001">
    <property type="entry name" value="Auxin response factor"/>
    <property type="match status" value="1"/>
</dbReference>
<dbReference type="Pfam" id="PF06507">
    <property type="entry name" value="ARF_AD"/>
    <property type="match status" value="1"/>
</dbReference>
<dbReference type="EMBL" id="JBANAX010000447">
    <property type="protein sequence ID" value="KAL1208607.1"/>
    <property type="molecule type" value="Genomic_DNA"/>
</dbReference>
<dbReference type="PROSITE" id="PS51745">
    <property type="entry name" value="PB1"/>
    <property type="match status" value="1"/>
</dbReference>
<comment type="similarity">
    <text evidence="2 8">Belongs to the ARF family.</text>
</comment>
<keyword evidence="3 8" id="KW-0805">Transcription regulation</keyword>
<dbReference type="Proteomes" id="UP001558713">
    <property type="component" value="Unassembled WGS sequence"/>
</dbReference>
<evidence type="ECO:0000256" key="2">
    <source>
        <dbReference type="ARBA" id="ARBA00007853"/>
    </source>
</evidence>
<dbReference type="CDD" id="cd10017">
    <property type="entry name" value="B3_DNA"/>
    <property type="match status" value="1"/>
</dbReference>
<keyword evidence="6 8" id="KW-0539">Nucleus</keyword>
<keyword evidence="4 8" id="KW-0238">DNA-binding</keyword>
<feature type="domain" description="TF-B3" evidence="10">
    <location>
        <begin position="177"/>
        <end position="279"/>
    </location>
</feature>
<organism evidence="12 13">
    <name type="scientific">Cardamine amara subsp. amara</name>
    <dbReference type="NCBI Taxonomy" id="228776"/>
    <lineage>
        <taxon>Eukaryota</taxon>
        <taxon>Viridiplantae</taxon>
        <taxon>Streptophyta</taxon>
        <taxon>Embryophyta</taxon>
        <taxon>Tracheophyta</taxon>
        <taxon>Spermatophyta</taxon>
        <taxon>Magnoliopsida</taxon>
        <taxon>eudicotyledons</taxon>
        <taxon>Gunneridae</taxon>
        <taxon>Pentapetalae</taxon>
        <taxon>rosids</taxon>
        <taxon>malvids</taxon>
        <taxon>Brassicales</taxon>
        <taxon>Brassicaceae</taxon>
        <taxon>Cardamineae</taxon>
        <taxon>Cardamine</taxon>
    </lineage>
</organism>
<dbReference type="InterPro" id="IPR003340">
    <property type="entry name" value="B3_DNA-bd"/>
</dbReference>
<dbReference type="InterPro" id="IPR015300">
    <property type="entry name" value="DNA-bd_pseudobarrel_sf"/>
</dbReference>
<dbReference type="Gene3D" id="2.30.30.1040">
    <property type="match status" value="1"/>
</dbReference>
<feature type="compositionally biased region" description="Low complexity" evidence="9">
    <location>
        <begin position="35"/>
        <end position="54"/>
    </location>
</feature>
<dbReference type="GO" id="GO:0005634">
    <property type="term" value="C:nucleus"/>
    <property type="evidence" value="ECO:0007669"/>
    <property type="project" value="UniProtKB-SubCell"/>
</dbReference>
<dbReference type="Gene3D" id="2.40.330.10">
    <property type="entry name" value="DNA-binding pseudobarrel domain"/>
    <property type="match status" value="1"/>
</dbReference>
<sequence>MEFDLNIEIAEVEEEENDDGGVRGAVIDKGTLGISPSSSSSCSSGSSSSSSSSSSTASASSIYSELWHACAGPLTSLPKKGNVVVYFPQGHFEQDAMVSYSSPLQIPKFDLNPQIFCRVVNVHLLANKETDEVYTQVTLLPLQEFSMLNAEGKEVKELGGDEERNGSSSVKRTPHMFCKTLTASDTSTHGGFSVPRRAAEDCFAPLDYKQQRPSQELIAKDLHGVEWKFRHIYRGQPRRHLLTTGWSLFVSQKNLVSGDAVLFLRDEDGELRLGIRRAARPRNGLPDSIIEKNSCSNILSLVANAVSTKTMFHVFYSPRATHSEFVIPYEKYITSLRSPICIGTRFRMRFEMEDSPERRCAGVVTGVCDLDPYRWPNSKWRCLLVRWDESFVSDHQERVSPWEIDPSVSLPHLSIQSSPRPKRPWAGLLDTTPPGNPITAERGGFLDFEESVRPSKVLQGQENIGSASPSQGFDVMNRRILDFAMQSHANPVLLSSRVKDPFGEFVDATALDPACSGAMDLDRFPRVLQGQEICSLKSFPQFAGFSPAAASGKSNIGYTDPFAYHQANKSSFYPLALHGIRSTHVPYQNPYNAGDKSSGHPSRAIHFGGETRKFDAQNEGCKLFGFSLPVETPASNPQSSSKRICTKVHKQGSQVGRAIDLSQLNGYDDLLTELERLFNMEGLLRDPEKGWRILYTDSENDMMVVGDDPWHDFCNVVWKIHLYTKEEVENANDDNKSCLEQAALMMEASKSSSVSQPDSSPTVTRV</sequence>
<evidence type="ECO:0000259" key="11">
    <source>
        <dbReference type="PROSITE" id="PS51745"/>
    </source>
</evidence>
<comment type="function">
    <text evidence="8">Auxin response factors (ARFs) are transcriptional factors that bind specifically to the DNA sequence 5'-TGTCTC-3' found in the auxin-responsive promoter elements (AuxREs).</text>
</comment>
<dbReference type="SMART" id="SM01019">
    <property type="entry name" value="B3"/>
    <property type="match status" value="1"/>
</dbReference>
<dbReference type="PROSITE" id="PS50863">
    <property type="entry name" value="B3"/>
    <property type="match status" value="1"/>
</dbReference>
<accession>A0ABD1APD1</accession>
<evidence type="ECO:0000256" key="6">
    <source>
        <dbReference type="ARBA" id="ARBA00023242"/>
    </source>
</evidence>
<dbReference type="PANTHER" id="PTHR31384:SF102">
    <property type="entry name" value="AUXIN RESPONSE FACTOR 4"/>
    <property type="match status" value="1"/>
</dbReference>
<evidence type="ECO:0000256" key="8">
    <source>
        <dbReference type="RuleBase" id="RU004561"/>
    </source>
</evidence>
<dbReference type="GO" id="GO:0003677">
    <property type="term" value="F:DNA binding"/>
    <property type="evidence" value="ECO:0007669"/>
    <property type="project" value="UniProtKB-KW"/>
</dbReference>
<evidence type="ECO:0000256" key="1">
    <source>
        <dbReference type="ARBA" id="ARBA00004123"/>
    </source>
</evidence>
<gene>
    <name evidence="12" type="ORF">V5N11_008083</name>
</gene>
<comment type="subunit">
    <text evidence="8">Homodimers and heterodimers.</text>
</comment>
<reference evidence="12 13" key="1">
    <citation type="submission" date="2024-04" db="EMBL/GenBank/DDBJ databases">
        <title>Genome assembly C_amara_ONT_v2.</title>
        <authorList>
            <person name="Yant L."/>
            <person name="Moore C."/>
            <person name="Slenker M."/>
        </authorList>
    </citation>
    <scope>NUCLEOTIDE SEQUENCE [LARGE SCALE GENOMIC DNA]</scope>
    <source>
        <tissue evidence="12">Leaf</tissue>
    </source>
</reference>
<dbReference type="InterPro" id="IPR053793">
    <property type="entry name" value="PB1-like"/>
</dbReference>
<evidence type="ECO:0000259" key="10">
    <source>
        <dbReference type="PROSITE" id="PS50863"/>
    </source>
</evidence>